<keyword evidence="1" id="KW-1133">Transmembrane helix</keyword>
<evidence type="ECO:0000313" key="3">
    <source>
        <dbReference type="Proteomes" id="UP000298429"/>
    </source>
</evidence>
<proteinExistence type="predicted"/>
<evidence type="ECO:0000313" key="2">
    <source>
        <dbReference type="EMBL" id="TGM01065.1"/>
    </source>
</evidence>
<dbReference type="RefSeq" id="WP_135671043.1">
    <property type="nucleotide sequence ID" value="NZ_RQGN01000052.1"/>
</dbReference>
<dbReference type="AlphaFoldDB" id="A0A5F2B685"/>
<organism evidence="2 3">
    <name type="scientific">Leptospira barantonii</name>
    <dbReference type="NCBI Taxonomy" id="2023184"/>
    <lineage>
        <taxon>Bacteria</taxon>
        <taxon>Pseudomonadati</taxon>
        <taxon>Spirochaetota</taxon>
        <taxon>Spirochaetia</taxon>
        <taxon>Leptospirales</taxon>
        <taxon>Leptospiraceae</taxon>
        <taxon>Leptospira</taxon>
    </lineage>
</organism>
<comment type="caution">
    <text evidence="2">The sequence shown here is derived from an EMBL/GenBank/DDBJ whole genome shotgun (WGS) entry which is preliminary data.</text>
</comment>
<sequence length="1004" mass="111425">METFKRHFEKHRRLYYSLFSLLIIYKLVFNRFTGQLILSKALQGSIQGTASFTVTKFSLLYGITLENLLLKSDATFEERPVLSVKELDLSYNLPWIFFGRAKLSRVAVIGLQVDLRQKKGEWNLAKLFASSAEEPKKEEAPSSPLEEISTYIPVSAYLALELKDIFVHVVSESGASSYKAGIDGFNLGLELDTVRFRKIPLNVRILQLIDVIRFKMNPEKTVRIYFEDDSKSLDQPFRIGLELSRDDSVPGGLLISKADIGSDSIPIRVRNQLLAPFGFGLKYQLGYLEKEDKLKLESLELKVNQDIWLSGAGEISGVSSKERNVQFSIQKSSIRLKPLSDFLSTIPGIPKMVLDGELRLAPITVSGKDTRLKLSADIGAKDLLISTGGKNHKIPELKLVADFILHPLTEESPNASKPIPLLENAELKEFLVTYNGIQLAATGSIRHGTELDLDLAVQNLNLTDYVKTLNGILGLQMKIGGTFHSLNVNGSVQLAGFRFPMGRGKSAPIPANLDLKSQIQFGKPFVPDLIRLDSLALVTKGVEGKESLSIVSNGTMYLTKGFRMNLPSLVLKTELDRLTPTLPLSLRESLVPVRNNLGNKITLTGGVDYSIVDGAQSILGKLLFDLPGIQVRDLKADLDVKIAKDSSISLPKFDLSAFESKFRMEIGGNLRKASKSEEGVLGDLIPDLKGSIVLKSDKTAYLFKGISFEGLFAIQFRLKNSIANGSLVSKNSNFGYANAFCPGEDCKLYQIEGLNAEFPFVHDLSVKTTQNLIDGNKEKFIKTYGRIPVPNFTIKQIVGTHPSISGIPFDYVKPRNGQPGLSARIDYSENFLKLEYLKVFTLDGLVNGKDILVNVGEGKPEKMEFSAVIQIKDIDLKQLLPPKNRSKIDDGKIKADLNVSGRNLADPIPNINLFFSVFQIGQDFAKSAVNIFTPSNVFTDFIYNSYAVDKIEVELSKGLVYAVIQFKRSILNTIINLENSQISQQRMPLANFLKRARSEIDTYQ</sequence>
<dbReference type="Proteomes" id="UP000298429">
    <property type="component" value="Unassembled WGS sequence"/>
</dbReference>
<feature type="transmembrane region" description="Helical" evidence="1">
    <location>
        <begin position="14"/>
        <end position="32"/>
    </location>
</feature>
<accession>A0A5F2B685</accession>
<gene>
    <name evidence="2" type="ORF">EHQ76_11090</name>
</gene>
<keyword evidence="1" id="KW-0472">Membrane</keyword>
<dbReference type="OrthoDB" id="341991at2"/>
<dbReference type="EMBL" id="RQGN01000052">
    <property type="protein sequence ID" value="TGM01065.1"/>
    <property type="molecule type" value="Genomic_DNA"/>
</dbReference>
<dbReference type="NCBIfam" id="NF047499">
    <property type="entry name" value="LIC_11026_fam"/>
    <property type="match status" value="1"/>
</dbReference>
<evidence type="ECO:0000256" key="1">
    <source>
        <dbReference type="SAM" id="Phobius"/>
    </source>
</evidence>
<reference evidence="2 3" key="1">
    <citation type="journal article" date="2019" name="PLoS Negl. Trop. Dis.">
        <title>Revisiting the worldwide diversity of Leptospira species in the environment.</title>
        <authorList>
            <person name="Vincent A.T."/>
            <person name="Schiettekatte O."/>
            <person name="Bourhy P."/>
            <person name="Veyrier F.J."/>
            <person name="Picardeau M."/>
        </authorList>
    </citation>
    <scope>NUCLEOTIDE SEQUENCE [LARGE SCALE GENOMIC DNA]</scope>
    <source>
        <strain evidence="2 3">201702444</strain>
    </source>
</reference>
<name>A0A5F2B685_9LEPT</name>
<protein>
    <submittedName>
        <fullName evidence="2">Uncharacterized protein</fullName>
    </submittedName>
</protein>
<keyword evidence="1" id="KW-0812">Transmembrane</keyword>